<dbReference type="OrthoDB" id="9803476at2"/>
<reference evidence="3 4" key="1">
    <citation type="submission" date="2018-08" db="EMBL/GenBank/DDBJ databases">
        <title>Lysinibacillus sp. YLB-03 draft genome sequence.</title>
        <authorList>
            <person name="Yu L."/>
        </authorList>
    </citation>
    <scope>NUCLEOTIDE SEQUENCE [LARGE SCALE GENOMIC DNA]</scope>
    <source>
        <strain evidence="3 4">YLB-03</strain>
    </source>
</reference>
<dbReference type="Gene3D" id="3.30.530.20">
    <property type="match status" value="1"/>
</dbReference>
<feature type="domain" description="Activator of Hsp90 ATPase homologue 1/2-like C-terminal" evidence="2">
    <location>
        <begin position="22"/>
        <end position="133"/>
    </location>
</feature>
<proteinExistence type="inferred from homology"/>
<accession>A0A396SBA8</accession>
<gene>
    <name evidence="3" type="ORF">D1B33_05900</name>
</gene>
<sequence length="160" mass="18566">MLAKIDKIDAGYTAEFERPFGTSKEKLWSFLISNENFKFWMDHLEITDLSKGGNINFHYNDGSEKLEKMTIIDYQEGQVLEFEWGEGAVRFEVHENEGGSKLILKESLAKITDHTAKDLAGWHVCLIRFSKALNGEDNPIPEEEWEKWYAEYKLLVENSI</sequence>
<organism evidence="3 4">
    <name type="scientific">Ureibacillus yapensis</name>
    <dbReference type="NCBI Taxonomy" id="2304605"/>
    <lineage>
        <taxon>Bacteria</taxon>
        <taxon>Bacillati</taxon>
        <taxon>Bacillota</taxon>
        <taxon>Bacilli</taxon>
        <taxon>Bacillales</taxon>
        <taxon>Caryophanaceae</taxon>
        <taxon>Ureibacillus</taxon>
    </lineage>
</organism>
<evidence type="ECO:0000259" key="2">
    <source>
        <dbReference type="Pfam" id="PF08327"/>
    </source>
</evidence>
<dbReference type="EMBL" id="QWEI01000002">
    <property type="protein sequence ID" value="RHW38412.1"/>
    <property type="molecule type" value="Genomic_DNA"/>
</dbReference>
<name>A0A396SBA8_9BACL</name>
<dbReference type="SUPFAM" id="SSF55961">
    <property type="entry name" value="Bet v1-like"/>
    <property type="match status" value="1"/>
</dbReference>
<dbReference type="CDD" id="cd08899">
    <property type="entry name" value="SRPBCC_CalC_Aha1-like_6"/>
    <property type="match status" value="1"/>
</dbReference>
<keyword evidence="4" id="KW-1185">Reference proteome</keyword>
<dbReference type="AlphaFoldDB" id="A0A396SBA8"/>
<evidence type="ECO:0000256" key="1">
    <source>
        <dbReference type="ARBA" id="ARBA00006817"/>
    </source>
</evidence>
<dbReference type="Proteomes" id="UP000265692">
    <property type="component" value="Unassembled WGS sequence"/>
</dbReference>
<comment type="similarity">
    <text evidence="1">Belongs to the AHA1 family.</text>
</comment>
<comment type="caution">
    <text evidence="3">The sequence shown here is derived from an EMBL/GenBank/DDBJ whole genome shotgun (WGS) entry which is preliminary data.</text>
</comment>
<dbReference type="RefSeq" id="WP_118875446.1">
    <property type="nucleotide sequence ID" value="NZ_QWEI01000002.1"/>
</dbReference>
<protein>
    <submittedName>
        <fullName evidence="3">Activator of Hsp90 ATPase 1 family protein</fullName>
    </submittedName>
</protein>
<dbReference type="InterPro" id="IPR023393">
    <property type="entry name" value="START-like_dom_sf"/>
</dbReference>
<dbReference type="InterPro" id="IPR013538">
    <property type="entry name" value="ASHA1/2-like_C"/>
</dbReference>
<evidence type="ECO:0000313" key="3">
    <source>
        <dbReference type="EMBL" id="RHW38412.1"/>
    </source>
</evidence>
<evidence type="ECO:0000313" key="4">
    <source>
        <dbReference type="Proteomes" id="UP000265692"/>
    </source>
</evidence>
<dbReference type="Pfam" id="PF08327">
    <property type="entry name" value="AHSA1"/>
    <property type="match status" value="1"/>
</dbReference>